<dbReference type="Proteomes" id="UP000326396">
    <property type="component" value="Linkage Group LG1"/>
</dbReference>
<dbReference type="InterPro" id="IPR036537">
    <property type="entry name" value="Adaptor_Cbl_N_dom_sf"/>
</dbReference>
<dbReference type="FunFam" id="1.25.10.10:FF:000082">
    <property type="entry name" value="RING-type E3 ubiquitin transferase"/>
    <property type="match status" value="1"/>
</dbReference>
<dbReference type="InterPro" id="IPR000225">
    <property type="entry name" value="Armadillo"/>
</dbReference>
<dbReference type="InterPro" id="IPR013083">
    <property type="entry name" value="Znf_RING/FYVE/PHD"/>
</dbReference>
<comment type="pathway">
    <text evidence="3">Protein modification; protein ubiquitination.</text>
</comment>
<sequence length="721" mass="81125">MEHKDRMDVVVVKTYHMEEQVVRSMLPPMKELLKWFDEEDEERRRRIVGLRRFPALTCFARNDNGEDTMEEENVLSNARVVRDLAEELIGIIESAKSIGEFRGTHKKESQTLVRRLRHCLPLLEELRDLDAHIPQICISCLQRLKKSFILAKKLLKTCRAGSKIYLILEAEAMVNRFSSVYDKLNRAMDGFPYQEIGISEEVKEQVELMCMQLKRAKQQMDSQDMELTMDMRAVLSFYDDQIAECESIEKLANRLPLNTLEDLRIETVAIRKLVKERRGQNAEGTQNIIDLLDKFKRFAGIEQVNVLDDPLPCNRSLRKCTSIAIPFEFLCPITLEIMRDPVIVATGQASSYDPHLILHFYTTYERASIQQWLDSDRQNCPKTGLPLTHTSLVPNVALHNLILQWCEKNNYQIPKKLPPPPPKKAHAEKVITLIQNLSSSQLQVQRKAVTKIRMISRESPDNRALIAEKGGILPLVQLLSYPDSKIQEHAVTALLNLSIDDNIKKQVSAEAPIPAIIEILQNGTVGAKENSAAALFSLSMLDENKALIGSSNGIPPLIALLAEGTIRGKKDAATALFNLSTSQSNKARAIEAGVIKPLLIILENKGLDMVDEALSVLLLLSEHPDGRKELGQLSFIETLVKFMRDGNPKNKECAAAVLLKLCTNNNNNLVVALQYGVYEHVSEISQNGTKRGKKKAEALLQLMTKSGQIPTYNISSINSLC</sequence>
<dbReference type="FunFam" id="1.20.930.20:FF:000002">
    <property type="entry name" value="RING-type E3 ubiquitin transferase"/>
    <property type="match status" value="1"/>
</dbReference>
<dbReference type="PANTHER" id="PTHR23315:SF49">
    <property type="entry name" value="RING-TYPE E3 UBIQUITIN TRANSFERASE"/>
    <property type="match status" value="1"/>
</dbReference>
<dbReference type="Pfam" id="PF04564">
    <property type="entry name" value="U-box"/>
    <property type="match status" value="1"/>
</dbReference>
<proteinExistence type="predicted"/>
<feature type="repeat" description="ARM" evidence="8">
    <location>
        <begin position="552"/>
        <end position="594"/>
    </location>
</feature>
<dbReference type="AlphaFoldDB" id="A0A5N6PXL4"/>
<dbReference type="InterPro" id="IPR059179">
    <property type="entry name" value="MLKL-like_MCAfunc"/>
</dbReference>
<dbReference type="GO" id="GO:0007166">
    <property type="term" value="P:cell surface receptor signaling pathway"/>
    <property type="evidence" value="ECO:0007669"/>
    <property type="project" value="InterPro"/>
</dbReference>
<dbReference type="PROSITE" id="PS50176">
    <property type="entry name" value="ARM_REPEAT"/>
    <property type="match status" value="2"/>
</dbReference>
<dbReference type="UniPathway" id="UPA00143"/>
<protein>
    <recommendedName>
        <fullName evidence="4">RING-type E3 ubiquitin transferase</fullName>
        <ecNumber evidence="4">2.3.2.27</ecNumber>
    </recommendedName>
</protein>
<dbReference type="SMART" id="SM00504">
    <property type="entry name" value="Ubox"/>
    <property type="match status" value="1"/>
</dbReference>
<dbReference type="GO" id="GO:0061630">
    <property type="term" value="F:ubiquitin protein ligase activity"/>
    <property type="evidence" value="ECO:0007669"/>
    <property type="project" value="UniProtKB-EC"/>
</dbReference>
<dbReference type="CDD" id="cd21037">
    <property type="entry name" value="MLKL_NTD"/>
    <property type="match status" value="1"/>
</dbReference>
<dbReference type="Pfam" id="PF25598">
    <property type="entry name" value="ARM_PUB"/>
    <property type="match status" value="1"/>
</dbReference>
<evidence type="ECO:0000256" key="1">
    <source>
        <dbReference type="ARBA" id="ARBA00000900"/>
    </source>
</evidence>
<dbReference type="GO" id="GO:0016567">
    <property type="term" value="P:protein ubiquitination"/>
    <property type="evidence" value="ECO:0007669"/>
    <property type="project" value="UniProtKB-UniPathway"/>
</dbReference>
<name>A0A5N6PXL4_9ASTR</name>
<dbReference type="Gene3D" id="1.20.930.20">
    <property type="entry name" value="Adaptor protein Cbl, N-terminal domain"/>
    <property type="match status" value="1"/>
</dbReference>
<feature type="domain" description="U-box" evidence="9">
    <location>
        <begin position="324"/>
        <end position="412"/>
    </location>
</feature>
<evidence type="ECO:0000256" key="6">
    <source>
        <dbReference type="ARBA" id="ARBA00022737"/>
    </source>
</evidence>
<evidence type="ECO:0000256" key="3">
    <source>
        <dbReference type="ARBA" id="ARBA00004906"/>
    </source>
</evidence>
<dbReference type="PANTHER" id="PTHR23315">
    <property type="entry name" value="U BOX DOMAIN-CONTAINING"/>
    <property type="match status" value="1"/>
</dbReference>
<comment type="catalytic activity">
    <reaction evidence="1">
        <text>S-ubiquitinyl-[E2 ubiquitin-conjugating enzyme]-L-cysteine + [acceptor protein]-L-lysine = [E2 ubiquitin-conjugating enzyme]-L-cysteine + N(6)-ubiquitinyl-[acceptor protein]-L-lysine.</text>
        <dbReference type="EC" id="2.3.2.27"/>
    </reaction>
</comment>
<keyword evidence="7" id="KW-0833">Ubl conjugation pathway</keyword>
<dbReference type="EC" id="2.3.2.27" evidence="4"/>
<gene>
    <name evidence="10" type="ORF">E3N88_00281</name>
</gene>
<dbReference type="SUPFAM" id="SSF48371">
    <property type="entry name" value="ARM repeat"/>
    <property type="match status" value="1"/>
</dbReference>
<dbReference type="OrthoDB" id="7537227at2759"/>
<keyword evidence="5" id="KW-0808">Transferase</keyword>
<organism evidence="10 11">
    <name type="scientific">Mikania micrantha</name>
    <name type="common">bitter vine</name>
    <dbReference type="NCBI Taxonomy" id="192012"/>
    <lineage>
        <taxon>Eukaryota</taxon>
        <taxon>Viridiplantae</taxon>
        <taxon>Streptophyta</taxon>
        <taxon>Embryophyta</taxon>
        <taxon>Tracheophyta</taxon>
        <taxon>Spermatophyta</taxon>
        <taxon>Magnoliopsida</taxon>
        <taxon>eudicotyledons</taxon>
        <taxon>Gunneridae</taxon>
        <taxon>Pentapetalae</taxon>
        <taxon>asterids</taxon>
        <taxon>campanulids</taxon>
        <taxon>Asterales</taxon>
        <taxon>Asteraceae</taxon>
        <taxon>Asteroideae</taxon>
        <taxon>Heliantheae alliance</taxon>
        <taxon>Eupatorieae</taxon>
        <taxon>Mikania</taxon>
    </lineage>
</organism>
<keyword evidence="11" id="KW-1185">Reference proteome</keyword>
<dbReference type="SUPFAM" id="SSF57850">
    <property type="entry name" value="RING/U-box"/>
    <property type="match status" value="1"/>
</dbReference>
<evidence type="ECO:0000256" key="4">
    <source>
        <dbReference type="ARBA" id="ARBA00012483"/>
    </source>
</evidence>
<keyword evidence="6" id="KW-0677">Repeat</keyword>
<dbReference type="Gene3D" id="3.30.40.10">
    <property type="entry name" value="Zinc/RING finger domain, C3HC4 (zinc finger)"/>
    <property type="match status" value="1"/>
</dbReference>
<dbReference type="Gene3D" id="1.25.10.10">
    <property type="entry name" value="Leucine-rich Repeat Variant"/>
    <property type="match status" value="1"/>
</dbReference>
<evidence type="ECO:0000259" key="9">
    <source>
        <dbReference type="PROSITE" id="PS51698"/>
    </source>
</evidence>
<dbReference type="Pfam" id="PF25368">
    <property type="entry name" value="PUB10_N"/>
    <property type="match status" value="1"/>
</dbReference>
<accession>A0A5N6PXL4</accession>
<dbReference type="EMBL" id="SZYD01000001">
    <property type="protein sequence ID" value="KAD7477145.1"/>
    <property type="molecule type" value="Genomic_DNA"/>
</dbReference>
<dbReference type="InterPro" id="IPR016024">
    <property type="entry name" value="ARM-type_fold"/>
</dbReference>
<dbReference type="InterPro" id="IPR058678">
    <property type="entry name" value="ARM_PUB"/>
</dbReference>
<evidence type="ECO:0000256" key="5">
    <source>
        <dbReference type="ARBA" id="ARBA00022679"/>
    </source>
</evidence>
<dbReference type="PROSITE" id="PS51698">
    <property type="entry name" value="U_BOX"/>
    <property type="match status" value="1"/>
</dbReference>
<feature type="repeat" description="ARM" evidence="8">
    <location>
        <begin position="470"/>
        <end position="512"/>
    </location>
</feature>
<evidence type="ECO:0000313" key="10">
    <source>
        <dbReference type="EMBL" id="KAD7477145.1"/>
    </source>
</evidence>
<evidence type="ECO:0000313" key="11">
    <source>
        <dbReference type="Proteomes" id="UP000326396"/>
    </source>
</evidence>
<reference evidence="10 11" key="1">
    <citation type="submission" date="2019-05" db="EMBL/GenBank/DDBJ databases">
        <title>Mikania micrantha, genome provides insights into the molecular mechanism of rapid growth.</title>
        <authorList>
            <person name="Liu B."/>
        </authorList>
    </citation>
    <scope>NUCLEOTIDE SEQUENCE [LARGE SCALE GENOMIC DNA]</scope>
    <source>
        <strain evidence="10">NLD-2019</strain>
        <tissue evidence="10">Leaf</tissue>
    </source>
</reference>
<dbReference type="InterPro" id="IPR003613">
    <property type="entry name" value="Ubox_domain"/>
</dbReference>
<evidence type="ECO:0000256" key="2">
    <source>
        <dbReference type="ARBA" id="ARBA00003861"/>
    </source>
</evidence>
<evidence type="ECO:0000256" key="7">
    <source>
        <dbReference type="ARBA" id="ARBA00022786"/>
    </source>
</evidence>
<comment type="function">
    <text evidence="2">Functions as an E3 ubiquitin ligase.</text>
</comment>
<evidence type="ECO:0000256" key="8">
    <source>
        <dbReference type="PROSITE-ProRule" id="PRU00259"/>
    </source>
</evidence>
<dbReference type="InterPro" id="IPR045210">
    <property type="entry name" value="RING-Ubox_PUB"/>
</dbReference>
<dbReference type="SMART" id="SM00185">
    <property type="entry name" value="ARM"/>
    <property type="match status" value="4"/>
</dbReference>
<dbReference type="InterPro" id="IPR011989">
    <property type="entry name" value="ARM-like"/>
</dbReference>
<comment type="caution">
    <text evidence="10">The sequence shown here is derived from an EMBL/GenBank/DDBJ whole genome shotgun (WGS) entry which is preliminary data.</text>
</comment>
<dbReference type="InterPro" id="IPR057623">
    <property type="entry name" value="PUB12-19-like_N"/>
</dbReference>
<dbReference type="CDD" id="cd16664">
    <property type="entry name" value="RING-Ubox_PUB"/>
    <property type="match status" value="1"/>
</dbReference>